<keyword evidence="3 5" id="KW-1133">Transmembrane helix</keyword>
<dbReference type="Proteomes" id="UP000422764">
    <property type="component" value="Chromosome"/>
</dbReference>
<dbReference type="NCBIfam" id="NF038017">
    <property type="entry name" value="ABC_perm1"/>
    <property type="match status" value="1"/>
</dbReference>
<sequence>MTYILEGVKEAFKLLFSLDKEIYSIIILSICVSGTATIIGMLAGIPIGLYSSLKKFKFKRIYGKFLNTCMSIPPVILGLLVSIMFSRRGPLGELEILYTPTAMIIAQALLVTPIITGIIFNNTKKSGKRIKNLCLTLGGGKFQTLFLLIRETKINIFIAVVTGFGRAISEVGAVMLVGGNIKGHTRVMTTYISMNNGMGDYSASIAMGVVLLAISFTINSFLYKYVQGDEDGC</sequence>
<feature type="transmembrane region" description="Helical" evidence="5">
    <location>
        <begin position="156"/>
        <end position="181"/>
    </location>
</feature>
<evidence type="ECO:0000256" key="1">
    <source>
        <dbReference type="ARBA" id="ARBA00004141"/>
    </source>
</evidence>
<feature type="transmembrane region" description="Helical" evidence="5">
    <location>
        <begin position="97"/>
        <end position="120"/>
    </location>
</feature>
<dbReference type="InterPro" id="IPR000515">
    <property type="entry name" value="MetI-like"/>
</dbReference>
<name>A0A6I6F1R7_9CLOT</name>
<dbReference type="InterPro" id="IPR049783">
    <property type="entry name" value="ABC_perm_TupB-like"/>
</dbReference>
<dbReference type="GO" id="GO:0055085">
    <property type="term" value="P:transmembrane transport"/>
    <property type="evidence" value="ECO:0007669"/>
    <property type="project" value="InterPro"/>
</dbReference>
<protein>
    <submittedName>
        <fullName evidence="7">ABC transporter permease subunit</fullName>
    </submittedName>
</protein>
<evidence type="ECO:0000256" key="2">
    <source>
        <dbReference type="ARBA" id="ARBA00022692"/>
    </source>
</evidence>
<feature type="transmembrane region" description="Helical" evidence="5">
    <location>
        <begin position="65"/>
        <end position="85"/>
    </location>
</feature>
<dbReference type="InterPro" id="IPR035906">
    <property type="entry name" value="MetI-like_sf"/>
</dbReference>
<gene>
    <name evidence="7" type="ORF">GOM49_05990</name>
</gene>
<dbReference type="SUPFAM" id="SSF161098">
    <property type="entry name" value="MetI-like"/>
    <property type="match status" value="1"/>
</dbReference>
<reference evidence="7 8" key="1">
    <citation type="submission" date="2019-12" db="EMBL/GenBank/DDBJ databases">
        <title>Genome sequenceing of Clostridium bovifaecis.</title>
        <authorList>
            <person name="Yao Y."/>
        </authorList>
    </citation>
    <scope>NUCLEOTIDE SEQUENCE [LARGE SCALE GENOMIC DNA]</scope>
    <source>
        <strain evidence="7 8">BXX</strain>
    </source>
</reference>
<feature type="transmembrane region" description="Helical" evidence="5">
    <location>
        <begin position="201"/>
        <end position="222"/>
    </location>
</feature>
<dbReference type="PROSITE" id="PS50928">
    <property type="entry name" value="ABC_TM1"/>
    <property type="match status" value="1"/>
</dbReference>
<dbReference type="EMBL" id="CP046522">
    <property type="protein sequence ID" value="QGU94707.1"/>
    <property type="molecule type" value="Genomic_DNA"/>
</dbReference>
<evidence type="ECO:0000313" key="8">
    <source>
        <dbReference type="Proteomes" id="UP000422764"/>
    </source>
</evidence>
<evidence type="ECO:0000259" key="6">
    <source>
        <dbReference type="PROSITE" id="PS50928"/>
    </source>
</evidence>
<feature type="transmembrane region" description="Helical" evidence="5">
    <location>
        <begin position="22"/>
        <end position="53"/>
    </location>
</feature>
<feature type="domain" description="ABC transmembrane type-1" evidence="6">
    <location>
        <begin position="26"/>
        <end position="222"/>
    </location>
</feature>
<keyword evidence="8" id="KW-1185">Reference proteome</keyword>
<evidence type="ECO:0000256" key="5">
    <source>
        <dbReference type="SAM" id="Phobius"/>
    </source>
</evidence>
<evidence type="ECO:0000256" key="3">
    <source>
        <dbReference type="ARBA" id="ARBA00022989"/>
    </source>
</evidence>
<dbReference type="PANTHER" id="PTHR43632:SF1">
    <property type="entry name" value="PERMEASE COMPONENT OF TUNGSTATE ABC TRANSPORTER"/>
    <property type="match status" value="1"/>
</dbReference>
<dbReference type="GO" id="GO:0016020">
    <property type="term" value="C:membrane"/>
    <property type="evidence" value="ECO:0007669"/>
    <property type="project" value="UniProtKB-SubCell"/>
</dbReference>
<dbReference type="AlphaFoldDB" id="A0A6I6F1R7"/>
<accession>A0A6I6F1R7</accession>
<evidence type="ECO:0000256" key="4">
    <source>
        <dbReference type="ARBA" id="ARBA00023136"/>
    </source>
</evidence>
<evidence type="ECO:0000313" key="7">
    <source>
        <dbReference type="EMBL" id="QGU94707.1"/>
    </source>
</evidence>
<dbReference type="Gene3D" id="1.10.3720.10">
    <property type="entry name" value="MetI-like"/>
    <property type="match status" value="1"/>
</dbReference>
<dbReference type="PANTHER" id="PTHR43632">
    <property type="entry name" value="PERMEASE COMPONENT OF TUNGSTATE ABC TRANSPORTER"/>
    <property type="match status" value="1"/>
</dbReference>
<keyword evidence="2 5" id="KW-0812">Transmembrane</keyword>
<organism evidence="7 8">
    <name type="scientific">Clostridium bovifaecis</name>
    <dbReference type="NCBI Taxonomy" id="2184719"/>
    <lineage>
        <taxon>Bacteria</taxon>
        <taxon>Bacillati</taxon>
        <taxon>Bacillota</taxon>
        <taxon>Clostridia</taxon>
        <taxon>Eubacteriales</taxon>
        <taxon>Clostridiaceae</taxon>
        <taxon>Clostridium</taxon>
    </lineage>
</organism>
<proteinExistence type="predicted"/>
<keyword evidence="4 5" id="KW-0472">Membrane</keyword>
<dbReference type="CDD" id="cd06261">
    <property type="entry name" value="TM_PBP2"/>
    <property type="match status" value="1"/>
</dbReference>
<comment type="subcellular location">
    <subcellularLocation>
        <location evidence="1">Membrane</location>
        <topology evidence="1">Multi-pass membrane protein</topology>
    </subcellularLocation>
</comment>